<keyword evidence="5" id="KW-0166">Nematocyst</keyword>
<keyword evidence="4" id="KW-1053">Target membrane</keyword>
<evidence type="ECO:0000256" key="4">
    <source>
        <dbReference type="ARBA" id="ARBA00023298"/>
    </source>
</evidence>
<keyword evidence="6" id="KW-1185">Reference proteome</keyword>
<dbReference type="GeneID" id="117367463"/>
<evidence type="ECO:0000313" key="6">
    <source>
        <dbReference type="Proteomes" id="UP000515159"/>
    </source>
</evidence>
<evidence type="ECO:0000313" key="7">
    <source>
        <dbReference type="RefSeq" id="XP_033815906.1"/>
    </source>
</evidence>
<dbReference type="SUPFAM" id="SSF63724">
    <property type="entry name" value="Cytolysin/lectin"/>
    <property type="match status" value="1"/>
</dbReference>
<dbReference type="PANTHER" id="PTHR40388:SF1">
    <property type="entry name" value="BRYOPORIN"/>
    <property type="match status" value="1"/>
</dbReference>
<dbReference type="AlphaFoldDB" id="A0A6P8SL35"/>
<reference evidence="7" key="1">
    <citation type="submission" date="2025-08" db="UniProtKB">
        <authorList>
            <consortium name="RefSeq"/>
        </authorList>
    </citation>
    <scope>IDENTIFICATION</scope>
</reference>
<dbReference type="GO" id="GO:0046930">
    <property type="term" value="C:pore complex"/>
    <property type="evidence" value="ECO:0007669"/>
    <property type="project" value="InterPro"/>
</dbReference>
<dbReference type="InterPro" id="IPR009104">
    <property type="entry name" value="Anemon_actinoporin-like"/>
</dbReference>
<dbReference type="RefSeq" id="XP_033815906.1">
    <property type="nucleotide sequence ID" value="XM_033960015.1"/>
</dbReference>
<accession>A0A6P8SL35</accession>
<organism evidence="6 7">
    <name type="scientific">Geotrypetes seraphini</name>
    <name type="common">Gaboon caecilian</name>
    <name type="synonym">Caecilia seraphini</name>
    <dbReference type="NCBI Taxonomy" id="260995"/>
    <lineage>
        <taxon>Eukaryota</taxon>
        <taxon>Metazoa</taxon>
        <taxon>Chordata</taxon>
        <taxon>Craniata</taxon>
        <taxon>Vertebrata</taxon>
        <taxon>Euteleostomi</taxon>
        <taxon>Amphibia</taxon>
        <taxon>Gymnophiona</taxon>
        <taxon>Geotrypetes</taxon>
    </lineage>
</organism>
<name>A0A6P8SL35_GEOSA</name>
<evidence type="ECO:0000256" key="1">
    <source>
        <dbReference type="ARBA" id="ARBA00004175"/>
    </source>
</evidence>
<dbReference type="PANTHER" id="PTHR40388">
    <property type="entry name" value="BRYOPORIN"/>
    <property type="match status" value="1"/>
</dbReference>
<dbReference type="GO" id="GO:0051715">
    <property type="term" value="P:cytolysis in another organism"/>
    <property type="evidence" value="ECO:0007669"/>
    <property type="project" value="InterPro"/>
</dbReference>
<dbReference type="Proteomes" id="UP000515159">
    <property type="component" value="Chromosome 10"/>
</dbReference>
<dbReference type="Pfam" id="PF06369">
    <property type="entry name" value="Anemone_cytotox"/>
    <property type="match status" value="1"/>
</dbReference>
<gene>
    <name evidence="7" type="primary">LOC117367463</name>
</gene>
<dbReference type="InParanoid" id="A0A6P8SL35"/>
<comment type="subcellular location">
    <subcellularLocation>
        <location evidence="2">Nematocyst</location>
    </subcellularLocation>
    <subcellularLocation>
        <location evidence="1">Target cell membrane</location>
    </subcellularLocation>
</comment>
<dbReference type="Gene3D" id="2.60.270.20">
    <property type="entry name" value="Cytolysin/lectin"/>
    <property type="match status" value="1"/>
</dbReference>
<evidence type="ECO:0000256" key="5">
    <source>
        <dbReference type="ARBA" id="ARBA00023331"/>
    </source>
</evidence>
<dbReference type="InterPro" id="IPR015926">
    <property type="entry name" value="Cytolysin/lectin"/>
</dbReference>
<dbReference type="InterPro" id="IPR050677">
    <property type="entry name" value="Actinoporin_PFT"/>
</dbReference>
<proteinExistence type="predicted"/>
<evidence type="ECO:0000256" key="3">
    <source>
        <dbReference type="ARBA" id="ARBA00022537"/>
    </source>
</evidence>
<keyword evidence="4" id="KW-0472">Membrane</keyword>
<dbReference type="GO" id="GO:0015267">
    <property type="term" value="F:channel activity"/>
    <property type="evidence" value="ECO:0007669"/>
    <property type="project" value="InterPro"/>
</dbReference>
<sequence>MASYIEEIVANTDSGRCVGIEIRNNSKYITLCKPSTYCESGCVFTPPGPTIPPGKKDYCVFTKTPNTACGSVGVLLYRFSNFSLAIMFSNPYDYLLYNINYGLYITDPSIEAGKPLFKSMYYDLAPTSYFQRTEIKRESRALVVTQENLRISATMSSNKKAIIKIDVDDLP</sequence>
<dbReference type="KEGG" id="gsh:117367463"/>
<dbReference type="GO" id="GO:0044218">
    <property type="term" value="C:other organism cell membrane"/>
    <property type="evidence" value="ECO:0007669"/>
    <property type="project" value="UniProtKB-KW"/>
</dbReference>
<keyword evidence="3" id="KW-1052">Target cell membrane</keyword>
<dbReference type="OrthoDB" id="6132998at2759"/>
<dbReference type="GO" id="GO:0042151">
    <property type="term" value="C:nematocyst"/>
    <property type="evidence" value="ECO:0007669"/>
    <property type="project" value="UniProtKB-SubCell"/>
</dbReference>
<evidence type="ECO:0000256" key="2">
    <source>
        <dbReference type="ARBA" id="ARBA00004532"/>
    </source>
</evidence>
<dbReference type="GO" id="GO:0046931">
    <property type="term" value="P:pore complex assembly"/>
    <property type="evidence" value="ECO:0007669"/>
    <property type="project" value="InterPro"/>
</dbReference>
<dbReference type="GO" id="GO:0006812">
    <property type="term" value="P:monoatomic cation transport"/>
    <property type="evidence" value="ECO:0007669"/>
    <property type="project" value="InterPro"/>
</dbReference>
<protein>
    <submittedName>
        <fullName evidence="7">DELTA-actitoxin-Aeq1b-like</fullName>
    </submittedName>
</protein>